<evidence type="ECO:0000259" key="6">
    <source>
        <dbReference type="PROSITE" id="PS51847"/>
    </source>
</evidence>
<dbReference type="GO" id="GO:0016020">
    <property type="term" value="C:membrane"/>
    <property type="evidence" value="ECO:0007669"/>
    <property type="project" value="UniProtKB-SubCell"/>
</dbReference>
<sequence length="291" mass="32402">MGQARRQQQSQAPLVGSPGALSVAAEEGESVEWLNMCLRKAWRVYQRGLERWIIDLLQPVFDGLVKDGSVPRFVQRLRVVELTLDHEAPCFSNMKRRHSRKDSDLHGVVDLRYAGGVRMLLMLEVGEGRWRLKVPVLVSELDLECSLWVKVPVLVSELDLECSLWVKVRLAPMCPWMGTLSLAFVSPPNVKVQLSPYNRLRLMRVPLLQNFLRKLLTVDLPGVMVLPERLEINIPPSVTSVAEAAVGRDTIMRAVASAVLQADAVEQALLTALPLGPQTPAGGISLPEFFC</sequence>
<feature type="non-terminal residue" evidence="7">
    <location>
        <position position="291"/>
    </location>
</feature>
<keyword evidence="5" id="KW-0472">Membrane</keyword>
<proteinExistence type="predicted"/>
<evidence type="ECO:0000256" key="4">
    <source>
        <dbReference type="ARBA" id="ARBA00023121"/>
    </source>
</evidence>
<dbReference type="PROSITE" id="PS51847">
    <property type="entry name" value="SMP"/>
    <property type="match status" value="1"/>
</dbReference>
<evidence type="ECO:0000256" key="3">
    <source>
        <dbReference type="ARBA" id="ARBA00023055"/>
    </source>
</evidence>
<dbReference type="PANTHER" id="PTHR47261">
    <property type="entry name" value="CALCIUM-DEPENDENT LIPID-BINDING (CALB DOMAIN) FAMILY PROTEIN"/>
    <property type="match status" value="1"/>
</dbReference>
<name>A0A699Z027_HAELA</name>
<keyword evidence="3" id="KW-0445">Lipid transport</keyword>
<dbReference type="InterPro" id="IPR031468">
    <property type="entry name" value="SMP_LBD"/>
</dbReference>
<evidence type="ECO:0000256" key="2">
    <source>
        <dbReference type="ARBA" id="ARBA00022448"/>
    </source>
</evidence>
<feature type="domain" description="SMP-LTD" evidence="6">
    <location>
        <begin position="27"/>
        <end position="235"/>
    </location>
</feature>
<keyword evidence="8" id="KW-1185">Reference proteome</keyword>
<keyword evidence="4" id="KW-0446">Lipid-binding</keyword>
<dbReference type="Proteomes" id="UP000485058">
    <property type="component" value="Unassembled WGS sequence"/>
</dbReference>
<evidence type="ECO:0000313" key="8">
    <source>
        <dbReference type="Proteomes" id="UP000485058"/>
    </source>
</evidence>
<dbReference type="GO" id="GO:0008289">
    <property type="term" value="F:lipid binding"/>
    <property type="evidence" value="ECO:0007669"/>
    <property type="project" value="UniProtKB-KW"/>
</dbReference>
<evidence type="ECO:0000256" key="1">
    <source>
        <dbReference type="ARBA" id="ARBA00004370"/>
    </source>
</evidence>
<dbReference type="EMBL" id="BLLF01000918">
    <property type="protein sequence ID" value="GFH15903.1"/>
    <property type="molecule type" value="Genomic_DNA"/>
</dbReference>
<protein>
    <recommendedName>
        <fullName evidence="6">SMP-LTD domain-containing protein</fullName>
    </recommendedName>
</protein>
<comment type="subcellular location">
    <subcellularLocation>
        <location evidence="1">Membrane</location>
    </subcellularLocation>
</comment>
<reference evidence="7 8" key="1">
    <citation type="submission" date="2020-02" db="EMBL/GenBank/DDBJ databases">
        <title>Draft genome sequence of Haematococcus lacustris strain NIES-144.</title>
        <authorList>
            <person name="Morimoto D."/>
            <person name="Nakagawa S."/>
            <person name="Yoshida T."/>
            <person name="Sawayama S."/>
        </authorList>
    </citation>
    <scope>NUCLEOTIDE SEQUENCE [LARGE SCALE GENOMIC DNA]</scope>
    <source>
        <strain evidence="7 8">NIES-144</strain>
    </source>
</reference>
<accession>A0A699Z027</accession>
<comment type="caution">
    <text evidence="7">The sequence shown here is derived from an EMBL/GenBank/DDBJ whole genome shotgun (WGS) entry which is preliminary data.</text>
</comment>
<evidence type="ECO:0000256" key="5">
    <source>
        <dbReference type="ARBA" id="ARBA00023136"/>
    </source>
</evidence>
<dbReference type="AlphaFoldDB" id="A0A699Z027"/>
<dbReference type="GO" id="GO:0006869">
    <property type="term" value="P:lipid transport"/>
    <property type="evidence" value="ECO:0007669"/>
    <property type="project" value="UniProtKB-KW"/>
</dbReference>
<keyword evidence="2" id="KW-0813">Transport</keyword>
<organism evidence="7 8">
    <name type="scientific">Haematococcus lacustris</name>
    <name type="common">Green alga</name>
    <name type="synonym">Haematococcus pluvialis</name>
    <dbReference type="NCBI Taxonomy" id="44745"/>
    <lineage>
        <taxon>Eukaryota</taxon>
        <taxon>Viridiplantae</taxon>
        <taxon>Chlorophyta</taxon>
        <taxon>core chlorophytes</taxon>
        <taxon>Chlorophyceae</taxon>
        <taxon>CS clade</taxon>
        <taxon>Chlamydomonadales</taxon>
        <taxon>Haematococcaceae</taxon>
        <taxon>Haematococcus</taxon>
    </lineage>
</organism>
<dbReference type="CDD" id="cd21669">
    <property type="entry name" value="SMP_SF"/>
    <property type="match status" value="1"/>
</dbReference>
<feature type="non-terminal residue" evidence="7">
    <location>
        <position position="1"/>
    </location>
</feature>
<evidence type="ECO:0000313" key="7">
    <source>
        <dbReference type="EMBL" id="GFH15903.1"/>
    </source>
</evidence>
<gene>
    <name evidence="7" type="ORF">HaLaN_12226</name>
</gene>
<dbReference type="PANTHER" id="PTHR47261:SF4">
    <property type="entry name" value="C2 DOMAIN-CONTAINING PROTEIN"/>
    <property type="match status" value="1"/>
</dbReference>